<evidence type="ECO:0000313" key="2">
    <source>
        <dbReference type="Proteomes" id="UP000717996"/>
    </source>
</evidence>
<proteinExistence type="predicted"/>
<evidence type="ECO:0000313" key="1">
    <source>
        <dbReference type="EMBL" id="KAG1528077.1"/>
    </source>
</evidence>
<dbReference type="EMBL" id="JAANIT010008901">
    <property type="protein sequence ID" value="KAG1528077.1"/>
    <property type="molecule type" value="Genomic_DNA"/>
</dbReference>
<organism evidence="1 2">
    <name type="scientific">Rhizopus oryzae</name>
    <name type="common">Mucormycosis agent</name>
    <name type="synonym">Rhizopus arrhizus var. delemar</name>
    <dbReference type="NCBI Taxonomy" id="64495"/>
    <lineage>
        <taxon>Eukaryota</taxon>
        <taxon>Fungi</taxon>
        <taxon>Fungi incertae sedis</taxon>
        <taxon>Mucoromycota</taxon>
        <taxon>Mucoromycotina</taxon>
        <taxon>Mucoromycetes</taxon>
        <taxon>Mucorales</taxon>
        <taxon>Mucorineae</taxon>
        <taxon>Rhizopodaceae</taxon>
        <taxon>Rhizopus</taxon>
    </lineage>
</organism>
<sequence length="110" mass="11864">MPSRMRFSARRIRSSMPSSGVVRDRVPMMPMTYGISMAKSFLRSAWLGIAIRLKDAGAGSVCHMDSMAAIFICWCSGVRSPLASPSTTTDSAPARPKLAATAIERLARSV</sequence>
<protein>
    <submittedName>
        <fullName evidence="1">Uncharacterized protein</fullName>
    </submittedName>
</protein>
<name>A0A9P7BZ18_RHIOR</name>
<gene>
    <name evidence="1" type="ORF">G6F51_014269</name>
</gene>
<dbReference type="Proteomes" id="UP000717996">
    <property type="component" value="Unassembled WGS sequence"/>
</dbReference>
<reference evidence="1" key="1">
    <citation type="journal article" date="2020" name="Microb. Genom.">
        <title>Genetic diversity of clinical and environmental Mucorales isolates obtained from an investigation of mucormycosis cases among solid organ transplant recipients.</title>
        <authorList>
            <person name="Nguyen M.H."/>
            <person name="Kaul D."/>
            <person name="Muto C."/>
            <person name="Cheng S.J."/>
            <person name="Richter R.A."/>
            <person name="Bruno V.M."/>
            <person name="Liu G."/>
            <person name="Beyhan S."/>
            <person name="Sundermann A.J."/>
            <person name="Mounaud S."/>
            <person name="Pasculle A.W."/>
            <person name="Nierman W.C."/>
            <person name="Driscoll E."/>
            <person name="Cumbie R."/>
            <person name="Clancy C.J."/>
            <person name="Dupont C.L."/>
        </authorList>
    </citation>
    <scope>NUCLEOTIDE SEQUENCE</scope>
    <source>
        <strain evidence="1">GL16</strain>
    </source>
</reference>
<accession>A0A9P7BZ18</accession>
<comment type="caution">
    <text evidence="1">The sequence shown here is derived from an EMBL/GenBank/DDBJ whole genome shotgun (WGS) entry which is preliminary data.</text>
</comment>
<dbReference type="AlphaFoldDB" id="A0A9P7BZ18"/>